<proteinExistence type="predicted"/>
<dbReference type="RefSeq" id="WP_132117773.1">
    <property type="nucleotide sequence ID" value="NZ_SLWS01000004.1"/>
</dbReference>
<comment type="caution">
    <text evidence="1">The sequence shown here is derived from an EMBL/GenBank/DDBJ whole genome shotgun (WGS) entry which is preliminary data.</text>
</comment>
<organism evidence="1 2">
    <name type="scientific">Actinocrispum wychmicini</name>
    <dbReference type="NCBI Taxonomy" id="1213861"/>
    <lineage>
        <taxon>Bacteria</taxon>
        <taxon>Bacillati</taxon>
        <taxon>Actinomycetota</taxon>
        <taxon>Actinomycetes</taxon>
        <taxon>Pseudonocardiales</taxon>
        <taxon>Pseudonocardiaceae</taxon>
        <taxon>Actinocrispum</taxon>
    </lineage>
</organism>
<dbReference type="Proteomes" id="UP000295680">
    <property type="component" value="Unassembled WGS sequence"/>
</dbReference>
<dbReference type="EMBL" id="SLWS01000004">
    <property type="protein sequence ID" value="TCO59687.1"/>
    <property type="molecule type" value="Genomic_DNA"/>
</dbReference>
<protein>
    <submittedName>
        <fullName evidence="1">Uncharacterized protein</fullName>
    </submittedName>
</protein>
<evidence type="ECO:0000313" key="2">
    <source>
        <dbReference type="Proteomes" id="UP000295680"/>
    </source>
</evidence>
<sequence length="310" mass="32186">MTHPEQTALVEAAGALVSWDLLGGGQPVTTVHDADRAAAWLWELDEPETLAAVHRLAHLSWARSWWPASTVADVPPLHPALLAAEYALATAAVSHLLDDDEATERALSALLPLPLDALAVDPDLHAESLALADRLAELAEDFGVAAPAPAPLARRADYALAASGGGRPDGLVVQRGSAPVDWSLVPPGAVDAVAEATWIILRRNGITVLEASVPPGPGGVPARLAARFGPVELALEPTPAGSLTGTVPLPANVLLLSADQRVFTVYAPGFAEPVPPDPDAPARRSALVEFALARLDDPAATLTERAARLL</sequence>
<evidence type="ECO:0000313" key="1">
    <source>
        <dbReference type="EMBL" id="TCO59687.1"/>
    </source>
</evidence>
<gene>
    <name evidence="1" type="ORF">EV192_104530</name>
</gene>
<name>A0A4R2JLE5_9PSEU</name>
<dbReference type="OrthoDB" id="5124265at2"/>
<dbReference type="AlphaFoldDB" id="A0A4R2JLE5"/>
<accession>A0A4R2JLE5</accession>
<reference evidence="1 2" key="1">
    <citation type="submission" date="2019-03" db="EMBL/GenBank/DDBJ databases">
        <title>Genomic Encyclopedia of Type Strains, Phase IV (KMG-IV): sequencing the most valuable type-strain genomes for metagenomic binning, comparative biology and taxonomic classification.</title>
        <authorList>
            <person name="Goeker M."/>
        </authorList>
    </citation>
    <scope>NUCLEOTIDE SEQUENCE [LARGE SCALE GENOMIC DNA]</scope>
    <source>
        <strain evidence="1 2">DSM 45934</strain>
    </source>
</reference>
<keyword evidence="2" id="KW-1185">Reference proteome</keyword>